<protein>
    <submittedName>
        <fullName evidence="2">Uncharacterized protein</fullName>
    </submittedName>
</protein>
<comment type="caution">
    <text evidence="2">The sequence shown here is derived from an EMBL/GenBank/DDBJ whole genome shotgun (WGS) entry which is preliminary data.</text>
</comment>
<keyword evidence="1" id="KW-0175">Coiled coil</keyword>
<dbReference type="OrthoDB" id="5984028at2759"/>
<feature type="coiled-coil region" evidence="1">
    <location>
        <begin position="93"/>
        <end position="120"/>
    </location>
</feature>
<proteinExistence type="predicted"/>
<evidence type="ECO:0000256" key="1">
    <source>
        <dbReference type="SAM" id="Coils"/>
    </source>
</evidence>
<accession>A0A9J6GBB4</accession>
<keyword evidence="3" id="KW-1185">Reference proteome</keyword>
<dbReference type="VEuPathDB" id="VectorBase:HLOH_055219"/>
<gene>
    <name evidence="2" type="ORF">HPB48_009708</name>
</gene>
<dbReference type="EMBL" id="JABSTR010000005">
    <property type="protein sequence ID" value="KAH9372159.1"/>
    <property type="molecule type" value="Genomic_DNA"/>
</dbReference>
<evidence type="ECO:0000313" key="3">
    <source>
        <dbReference type="Proteomes" id="UP000821853"/>
    </source>
</evidence>
<name>A0A9J6GBB4_HAELO</name>
<reference evidence="2 3" key="1">
    <citation type="journal article" date="2020" name="Cell">
        <title>Large-Scale Comparative Analyses of Tick Genomes Elucidate Their Genetic Diversity and Vector Capacities.</title>
        <authorList>
            <consortium name="Tick Genome and Microbiome Consortium (TIGMIC)"/>
            <person name="Jia N."/>
            <person name="Wang J."/>
            <person name="Shi W."/>
            <person name="Du L."/>
            <person name="Sun Y."/>
            <person name="Zhan W."/>
            <person name="Jiang J.F."/>
            <person name="Wang Q."/>
            <person name="Zhang B."/>
            <person name="Ji P."/>
            <person name="Bell-Sakyi L."/>
            <person name="Cui X.M."/>
            <person name="Yuan T.T."/>
            <person name="Jiang B.G."/>
            <person name="Yang W.F."/>
            <person name="Lam T.T."/>
            <person name="Chang Q.C."/>
            <person name="Ding S.J."/>
            <person name="Wang X.J."/>
            <person name="Zhu J.G."/>
            <person name="Ruan X.D."/>
            <person name="Zhao L."/>
            <person name="Wei J.T."/>
            <person name="Ye R.Z."/>
            <person name="Que T.C."/>
            <person name="Du C.H."/>
            <person name="Zhou Y.H."/>
            <person name="Cheng J.X."/>
            <person name="Dai P.F."/>
            <person name="Guo W.B."/>
            <person name="Han X.H."/>
            <person name="Huang E.J."/>
            <person name="Li L.F."/>
            <person name="Wei W."/>
            <person name="Gao Y.C."/>
            <person name="Liu J.Z."/>
            <person name="Shao H.Z."/>
            <person name="Wang X."/>
            <person name="Wang C.C."/>
            <person name="Yang T.C."/>
            <person name="Huo Q.B."/>
            <person name="Li W."/>
            <person name="Chen H.Y."/>
            <person name="Chen S.E."/>
            <person name="Zhou L.G."/>
            <person name="Ni X.B."/>
            <person name="Tian J.H."/>
            <person name="Sheng Y."/>
            <person name="Liu T."/>
            <person name="Pan Y.S."/>
            <person name="Xia L.Y."/>
            <person name="Li J."/>
            <person name="Zhao F."/>
            <person name="Cao W.C."/>
        </authorList>
    </citation>
    <scope>NUCLEOTIDE SEQUENCE [LARGE SCALE GENOMIC DNA]</scope>
    <source>
        <strain evidence="2">HaeL-2018</strain>
    </source>
</reference>
<dbReference type="Proteomes" id="UP000821853">
    <property type="component" value="Chromosome 3"/>
</dbReference>
<evidence type="ECO:0000313" key="2">
    <source>
        <dbReference type="EMBL" id="KAH9372159.1"/>
    </source>
</evidence>
<organism evidence="2 3">
    <name type="scientific">Haemaphysalis longicornis</name>
    <name type="common">Bush tick</name>
    <dbReference type="NCBI Taxonomy" id="44386"/>
    <lineage>
        <taxon>Eukaryota</taxon>
        <taxon>Metazoa</taxon>
        <taxon>Ecdysozoa</taxon>
        <taxon>Arthropoda</taxon>
        <taxon>Chelicerata</taxon>
        <taxon>Arachnida</taxon>
        <taxon>Acari</taxon>
        <taxon>Parasitiformes</taxon>
        <taxon>Ixodida</taxon>
        <taxon>Ixodoidea</taxon>
        <taxon>Ixodidae</taxon>
        <taxon>Haemaphysalinae</taxon>
        <taxon>Haemaphysalis</taxon>
    </lineage>
</organism>
<sequence>MASGGRRGGYFKAGATSWLVYWNASFLKVISFVLRCCGCRNLDLCVFCLVFFLGDKMSKNQSVNDRDYRIEILELRAELKEIKDSMNFFTKTFEDMKKEFVTAQEERDAMKKENAELRLKCDVGKNMIRELHQRLVQCEQYSRRSNVEIRGLVETDGENVTDLVKKSVTQWAKPLDAIKSKPATVCPLENLEKVLLWCSSKAGKKGTLFLRWHEKSWSKIASGIERNPGPMEAALEKLIEGQNEIKTKLSAIESYQVVNEAAMQAVNERLIKLQEEIRKIQELETCVEECTKIIQLQKVKLQFLDSKLDDL</sequence>
<dbReference type="AlphaFoldDB" id="A0A9J6GBB4"/>